<feature type="compositionally biased region" description="Basic and acidic residues" evidence="5">
    <location>
        <begin position="357"/>
        <end position="368"/>
    </location>
</feature>
<dbReference type="EMBL" id="FNJN01000006">
    <property type="protein sequence ID" value="SDP27569.1"/>
    <property type="molecule type" value="Genomic_DNA"/>
</dbReference>
<evidence type="ECO:0000313" key="7">
    <source>
        <dbReference type="EMBL" id="SDP27569.1"/>
    </source>
</evidence>
<dbReference type="InterPro" id="IPR003439">
    <property type="entry name" value="ABC_transporter-like_ATP-bd"/>
</dbReference>
<feature type="compositionally biased region" description="Low complexity" evidence="5">
    <location>
        <begin position="343"/>
        <end position="355"/>
    </location>
</feature>
<dbReference type="InterPro" id="IPR027417">
    <property type="entry name" value="P-loop_NTPase"/>
</dbReference>
<evidence type="ECO:0000256" key="1">
    <source>
        <dbReference type="ARBA" id="ARBA00005417"/>
    </source>
</evidence>
<dbReference type="SMART" id="SM00382">
    <property type="entry name" value="AAA"/>
    <property type="match status" value="1"/>
</dbReference>
<keyword evidence="4" id="KW-0067">ATP-binding</keyword>
<dbReference type="Proteomes" id="UP000186456">
    <property type="component" value="Unassembled WGS sequence"/>
</dbReference>
<evidence type="ECO:0000313" key="8">
    <source>
        <dbReference type="Proteomes" id="UP000186456"/>
    </source>
</evidence>
<evidence type="ECO:0000256" key="4">
    <source>
        <dbReference type="ARBA" id="ARBA00022840"/>
    </source>
</evidence>
<evidence type="ECO:0000256" key="5">
    <source>
        <dbReference type="SAM" id="MobiDB-lite"/>
    </source>
</evidence>
<organism evidence="7 8">
    <name type="scientific">Microbacterium testaceum (strain StLB037)</name>
    <dbReference type="NCBI Taxonomy" id="979556"/>
    <lineage>
        <taxon>Bacteria</taxon>
        <taxon>Bacillati</taxon>
        <taxon>Actinomycetota</taxon>
        <taxon>Actinomycetes</taxon>
        <taxon>Micrococcales</taxon>
        <taxon>Microbacteriaceae</taxon>
        <taxon>Microbacterium</taxon>
    </lineage>
</organism>
<dbReference type="PROSITE" id="PS50893">
    <property type="entry name" value="ABC_TRANSPORTER_2"/>
    <property type="match status" value="1"/>
</dbReference>
<dbReference type="Pfam" id="PF00005">
    <property type="entry name" value="ABC_tran"/>
    <property type="match status" value="1"/>
</dbReference>
<dbReference type="InterPro" id="IPR003593">
    <property type="entry name" value="AAA+_ATPase"/>
</dbReference>
<comment type="similarity">
    <text evidence="1">Belongs to the ABC transporter superfamily.</text>
</comment>
<dbReference type="PANTHER" id="PTHR43335">
    <property type="entry name" value="ABC TRANSPORTER, ATP-BINDING PROTEIN"/>
    <property type="match status" value="1"/>
</dbReference>
<evidence type="ECO:0000259" key="6">
    <source>
        <dbReference type="PROSITE" id="PS50893"/>
    </source>
</evidence>
<accession>A0A1H0REG0</accession>
<evidence type="ECO:0000256" key="3">
    <source>
        <dbReference type="ARBA" id="ARBA00022741"/>
    </source>
</evidence>
<evidence type="ECO:0000256" key="2">
    <source>
        <dbReference type="ARBA" id="ARBA00022448"/>
    </source>
</evidence>
<dbReference type="Gene3D" id="3.40.50.300">
    <property type="entry name" value="P-loop containing nucleotide triphosphate hydrolases"/>
    <property type="match status" value="1"/>
</dbReference>
<feature type="region of interest" description="Disordered" evidence="5">
    <location>
        <begin position="324"/>
        <end position="368"/>
    </location>
</feature>
<sequence length="368" mass="38446">MALGGVGGSLYGEAMDAGIDVAGVKRSFGAVHAVQQVTFTALPGRVTGLVGPNGSGKTTLMLMLASLLRPDEGEMRIGGIDPVSDPAGARRLLGWMPDSLGAWPSLTSREVLVATAQLYDLSREDARARADHLLELVDLGALAASPARVLSRGQKQRLALARALVHGPRVLLLDEPASGLDPQARIALRVLLRRLAGEGRTILISSHVLSELEEVVDDAVFMVDGRTVGTDRVAAAATRVRVWRVRVAADLARSTESVRGDIAAALGRTAEEVRVDRRDVLVPFSDEAAAVAGLRSLVSAGLPIVEFAPAVGDLEHAFLDLRAEASPPTPDLPDGPAGPRDASPPGSWAPPAAHPVTDADRTDDGSTS</sequence>
<dbReference type="GO" id="GO:0016887">
    <property type="term" value="F:ATP hydrolysis activity"/>
    <property type="evidence" value="ECO:0007669"/>
    <property type="project" value="InterPro"/>
</dbReference>
<reference evidence="7 8" key="1">
    <citation type="submission" date="2016-10" db="EMBL/GenBank/DDBJ databases">
        <authorList>
            <person name="de Groot N.N."/>
        </authorList>
    </citation>
    <scope>NUCLEOTIDE SEQUENCE [LARGE SCALE GENOMIC DNA]</scope>
    <source>
        <strain evidence="7 8">StLB037</strain>
    </source>
</reference>
<keyword evidence="2" id="KW-0813">Transport</keyword>
<dbReference type="CDD" id="cd03230">
    <property type="entry name" value="ABC_DR_subfamily_A"/>
    <property type="match status" value="1"/>
</dbReference>
<protein>
    <submittedName>
        <fullName evidence="7">ABC-type multidrug transport system, ATPase component</fullName>
    </submittedName>
</protein>
<feature type="domain" description="ABC transporter" evidence="6">
    <location>
        <begin position="19"/>
        <end position="249"/>
    </location>
</feature>
<proteinExistence type="inferred from homology"/>
<dbReference type="AlphaFoldDB" id="A0A1H0REG0"/>
<keyword evidence="3" id="KW-0547">Nucleotide-binding</keyword>
<dbReference type="SUPFAM" id="SSF52540">
    <property type="entry name" value="P-loop containing nucleoside triphosphate hydrolases"/>
    <property type="match status" value="1"/>
</dbReference>
<gene>
    <name evidence="7" type="ORF">SAMN04487788_2836</name>
</gene>
<dbReference type="PANTHER" id="PTHR43335:SF3">
    <property type="entry name" value="ABC TRANSPORTER"/>
    <property type="match status" value="1"/>
</dbReference>
<name>A0A1H0REG0_MICTS</name>
<dbReference type="GO" id="GO:0005524">
    <property type="term" value="F:ATP binding"/>
    <property type="evidence" value="ECO:0007669"/>
    <property type="project" value="UniProtKB-KW"/>
</dbReference>